<feature type="transmembrane region" description="Helical" evidence="1">
    <location>
        <begin position="12"/>
        <end position="29"/>
    </location>
</feature>
<proteinExistence type="predicted"/>
<dbReference type="AlphaFoldDB" id="A0A8H3BFM8"/>
<reference evidence="2" key="1">
    <citation type="submission" date="2021-01" db="EMBL/GenBank/DDBJ databases">
        <authorList>
            <person name="Kaushik A."/>
        </authorList>
    </citation>
    <scope>NUCLEOTIDE SEQUENCE</scope>
    <source>
        <strain evidence="2">AG1-1A</strain>
    </source>
</reference>
<dbReference type="EMBL" id="CAJMWR010003192">
    <property type="protein sequence ID" value="CAE6455942.1"/>
    <property type="molecule type" value="Genomic_DNA"/>
</dbReference>
<evidence type="ECO:0000256" key="1">
    <source>
        <dbReference type="SAM" id="Phobius"/>
    </source>
</evidence>
<accession>A0A8H3BFM8</accession>
<dbReference type="Proteomes" id="UP000663840">
    <property type="component" value="Unassembled WGS sequence"/>
</dbReference>
<feature type="transmembrane region" description="Helical" evidence="1">
    <location>
        <begin position="36"/>
        <end position="61"/>
    </location>
</feature>
<feature type="transmembrane region" description="Helical" evidence="1">
    <location>
        <begin position="81"/>
        <end position="108"/>
    </location>
</feature>
<gene>
    <name evidence="2" type="ORF">RDB_LOCUS95920</name>
</gene>
<name>A0A8H3BFM8_9AGAM</name>
<evidence type="ECO:0000313" key="2">
    <source>
        <dbReference type="EMBL" id="CAE6455942.1"/>
    </source>
</evidence>
<sequence>MVAQLVVERWLHLIGWSLMILNDTFILTVDLKRTNTYLGCAITQAAMNALFTVFTSVDIALWETQFWLYSVWSRPSVPSAIVLGVCMPLAGFGSLCLLAFNLWPFWIFRRRMPMGKLWKVNAKDTLQGTISPLTSLYPLSVFGRPRDVPIIEPCVVTLPVHALRFILTPLFFRRISPAETPIYALSRNLFAVIAIAVVVFRAVTALQKAQNQIGTRIKSATCHLERSRPIHMLVEYSTGYLPLPQIIVKTLSIGAYGMEKPQSEHFDCKRTEFEHQVSQRINRTLESYVCSNLIEINVNSVGSALDVNAFDIEVRGLSPVDYRGELPVNRAPRIWLSTEEEGSSGNLTFRYPARSYLSPWELRRGFHIEAEAKLVTRKLITSSIWRDIILSSDPTYKNVPLFPLSELSTRPITPNTTASARIITRLSPAFSYFREQQQAPYDSPEDDGNICDYIEDYRSGSVLDVVGSVGGLFALLQTTHVFLFGRPLLWGLTGAKLITPFGFLGALGSRGFKRRLKDQYQTKAADDDTETIRIASFLRDFVIDFGPATPEARSSSLFKGSPRISRNWWSPTFATDYRDVSESMM</sequence>
<keyword evidence="1" id="KW-1133">Transmembrane helix</keyword>
<keyword evidence="1" id="KW-0812">Transmembrane</keyword>
<feature type="transmembrane region" description="Helical" evidence="1">
    <location>
        <begin position="184"/>
        <end position="203"/>
    </location>
</feature>
<comment type="caution">
    <text evidence="2">The sequence shown here is derived from an EMBL/GenBank/DDBJ whole genome shotgun (WGS) entry which is preliminary data.</text>
</comment>
<evidence type="ECO:0000313" key="3">
    <source>
        <dbReference type="Proteomes" id="UP000663840"/>
    </source>
</evidence>
<protein>
    <submittedName>
        <fullName evidence="2">Uncharacterized protein</fullName>
    </submittedName>
</protein>
<keyword evidence="1" id="KW-0472">Membrane</keyword>
<organism evidence="2 3">
    <name type="scientific">Rhizoctonia solani</name>
    <dbReference type="NCBI Taxonomy" id="456999"/>
    <lineage>
        <taxon>Eukaryota</taxon>
        <taxon>Fungi</taxon>
        <taxon>Dikarya</taxon>
        <taxon>Basidiomycota</taxon>
        <taxon>Agaricomycotina</taxon>
        <taxon>Agaricomycetes</taxon>
        <taxon>Cantharellales</taxon>
        <taxon>Ceratobasidiaceae</taxon>
        <taxon>Rhizoctonia</taxon>
    </lineage>
</organism>